<dbReference type="EMBL" id="JAGTJS010000008">
    <property type="protein sequence ID" value="KAH7259920.1"/>
    <property type="molecule type" value="Genomic_DNA"/>
</dbReference>
<dbReference type="GO" id="GO:0005737">
    <property type="term" value="C:cytoplasm"/>
    <property type="evidence" value="ECO:0007669"/>
    <property type="project" value="TreeGrafter"/>
</dbReference>
<dbReference type="AlphaFoldDB" id="A0A9P9KJY8"/>
<reference evidence="2" key="1">
    <citation type="journal article" date="2021" name="Nat. Commun.">
        <title>Genetic determinants of endophytism in the Arabidopsis root mycobiome.</title>
        <authorList>
            <person name="Mesny F."/>
            <person name="Miyauchi S."/>
            <person name="Thiergart T."/>
            <person name="Pickel B."/>
            <person name="Atanasova L."/>
            <person name="Karlsson M."/>
            <person name="Huettel B."/>
            <person name="Barry K.W."/>
            <person name="Haridas S."/>
            <person name="Chen C."/>
            <person name="Bauer D."/>
            <person name="Andreopoulos W."/>
            <person name="Pangilinan J."/>
            <person name="LaButti K."/>
            <person name="Riley R."/>
            <person name="Lipzen A."/>
            <person name="Clum A."/>
            <person name="Drula E."/>
            <person name="Henrissat B."/>
            <person name="Kohler A."/>
            <person name="Grigoriev I.V."/>
            <person name="Martin F.M."/>
            <person name="Hacquard S."/>
        </authorList>
    </citation>
    <scope>NUCLEOTIDE SEQUENCE</scope>
    <source>
        <strain evidence="2">FSSC 5 MPI-SDFR-AT-0091</strain>
    </source>
</reference>
<dbReference type="Proteomes" id="UP000736672">
    <property type="component" value="Unassembled WGS sequence"/>
</dbReference>
<feature type="active site" evidence="1">
    <location>
        <position position="48"/>
    </location>
</feature>
<evidence type="ECO:0000256" key="1">
    <source>
        <dbReference type="PIRSR" id="PIRSR016184-1"/>
    </source>
</evidence>
<organism evidence="2 3">
    <name type="scientific">Fusarium solani</name>
    <name type="common">Filamentous fungus</name>
    <dbReference type="NCBI Taxonomy" id="169388"/>
    <lineage>
        <taxon>Eukaryota</taxon>
        <taxon>Fungi</taxon>
        <taxon>Dikarya</taxon>
        <taxon>Ascomycota</taxon>
        <taxon>Pezizomycotina</taxon>
        <taxon>Sordariomycetes</taxon>
        <taxon>Hypocreomycetidae</taxon>
        <taxon>Hypocreales</taxon>
        <taxon>Nectriaceae</taxon>
        <taxon>Fusarium</taxon>
        <taxon>Fusarium solani species complex</taxon>
    </lineage>
</organism>
<dbReference type="PIRSF" id="PIRSF016184">
    <property type="entry name" value="PhzC_PhzF"/>
    <property type="match status" value="1"/>
</dbReference>
<dbReference type="InterPro" id="IPR003719">
    <property type="entry name" value="Phenazine_PhzF-like"/>
</dbReference>
<dbReference type="GO" id="GO:0016853">
    <property type="term" value="F:isomerase activity"/>
    <property type="evidence" value="ECO:0007669"/>
    <property type="project" value="TreeGrafter"/>
</dbReference>
<proteinExistence type="predicted"/>
<name>A0A9P9KJY8_FUSSL</name>
<protein>
    <submittedName>
        <fullName evidence="2">Phenazine biosynthesis PhzF protein</fullName>
    </submittedName>
</protein>
<comment type="caution">
    <text evidence="2">The sequence shown here is derived from an EMBL/GenBank/DDBJ whole genome shotgun (WGS) entry which is preliminary data.</text>
</comment>
<dbReference type="PANTHER" id="PTHR13774">
    <property type="entry name" value="PHENAZINE BIOSYNTHESIS PROTEIN"/>
    <property type="match status" value="1"/>
</dbReference>
<evidence type="ECO:0000313" key="3">
    <source>
        <dbReference type="Proteomes" id="UP000736672"/>
    </source>
</evidence>
<dbReference type="Gene3D" id="3.10.310.10">
    <property type="entry name" value="Diaminopimelate Epimerase, Chain A, domain 1"/>
    <property type="match status" value="2"/>
</dbReference>
<accession>A0A9P9KJY8</accession>
<dbReference type="Pfam" id="PF02567">
    <property type="entry name" value="PhzC-PhzF"/>
    <property type="match status" value="1"/>
</dbReference>
<dbReference type="SUPFAM" id="SSF54506">
    <property type="entry name" value="Diaminopimelate epimerase-like"/>
    <property type="match status" value="1"/>
</dbReference>
<gene>
    <name evidence="2" type="ORF">B0J15DRAFT_273765</name>
</gene>
<dbReference type="OrthoDB" id="75169at2759"/>
<keyword evidence="3" id="KW-1185">Reference proteome</keyword>
<sequence>MAQTQFAVVDVFSKTPYKGNPLAVVNDLKGELSDTEMKLITRQFNLSETTFFLHPSLPEAHYKLRSFLPDGKEVFGVGHNILGAWWYLAHAGLLDFSKSVDFSKSGISKGEGVEEFTFYQELGGSVTPVKILKSRVSSAEPTEFSVSITQATPKAHGRHPNVPELAATIGLGPEDIGLASGTSVSRKQDVIPRVMSTSTTHHLLVPVASIAALERASVQREKLLEQLQLADERAYGLYLFAKDDREGASVNTYQARFFSPGMSTEDPATGSAAGPLSEFLRDEGLLELVDNKASIEVWQGLQVGRECLIKVNLAVDGNTPVVDVSGSGVLFSEGRLASQGSQVGF</sequence>
<evidence type="ECO:0000313" key="2">
    <source>
        <dbReference type="EMBL" id="KAH7259920.1"/>
    </source>
</evidence>